<dbReference type="PROSITE" id="PS51755">
    <property type="entry name" value="OMPR_PHOB"/>
    <property type="match status" value="1"/>
</dbReference>
<evidence type="ECO:0000256" key="6">
    <source>
        <dbReference type="PROSITE-ProRule" id="PRU01091"/>
    </source>
</evidence>
<keyword evidence="5" id="KW-0804">Transcription</keyword>
<dbReference type="SUPFAM" id="SSF48452">
    <property type="entry name" value="TPR-like"/>
    <property type="match status" value="1"/>
</dbReference>
<feature type="domain" description="OmpR/PhoB-type" evidence="7">
    <location>
        <begin position="1"/>
        <end position="100"/>
    </location>
</feature>
<accession>A0ABQ3T9T1</accession>
<dbReference type="SMART" id="SM00862">
    <property type="entry name" value="Trans_reg_C"/>
    <property type="match status" value="1"/>
</dbReference>
<dbReference type="InterPro" id="IPR051677">
    <property type="entry name" value="AfsR-DnrI-RedD_regulator"/>
</dbReference>
<keyword evidence="2" id="KW-0902">Two-component regulatory system</keyword>
<evidence type="ECO:0000256" key="3">
    <source>
        <dbReference type="ARBA" id="ARBA00023015"/>
    </source>
</evidence>
<dbReference type="PANTHER" id="PTHR35807">
    <property type="entry name" value="TRANSCRIPTIONAL REGULATOR REDD-RELATED"/>
    <property type="match status" value="1"/>
</dbReference>
<protein>
    <recommendedName>
        <fullName evidence="7">OmpR/PhoB-type domain-containing protein</fullName>
    </recommendedName>
</protein>
<dbReference type="Pfam" id="PF00486">
    <property type="entry name" value="Trans_reg_C"/>
    <property type="match status" value="1"/>
</dbReference>
<dbReference type="Pfam" id="PF03704">
    <property type="entry name" value="BTAD"/>
    <property type="match status" value="1"/>
</dbReference>
<proteinExistence type="inferred from homology"/>
<dbReference type="InterPro" id="IPR001867">
    <property type="entry name" value="OmpR/PhoB-type_DNA-bd"/>
</dbReference>
<dbReference type="Gene3D" id="1.10.10.10">
    <property type="entry name" value="Winged helix-like DNA-binding domain superfamily/Winged helix DNA-binding domain"/>
    <property type="match status" value="1"/>
</dbReference>
<keyword evidence="9" id="KW-1185">Reference proteome</keyword>
<dbReference type="InterPro" id="IPR016032">
    <property type="entry name" value="Sig_transdc_resp-reg_C-effctor"/>
</dbReference>
<dbReference type="EMBL" id="BNED01000005">
    <property type="protein sequence ID" value="GHI77155.1"/>
    <property type="molecule type" value="Genomic_DNA"/>
</dbReference>
<dbReference type="InterPro" id="IPR036388">
    <property type="entry name" value="WH-like_DNA-bd_sf"/>
</dbReference>
<dbReference type="RefSeq" id="WP_202199267.1">
    <property type="nucleotide sequence ID" value="NZ_BAAATO010000005.1"/>
</dbReference>
<dbReference type="InterPro" id="IPR005158">
    <property type="entry name" value="BTAD"/>
</dbReference>
<dbReference type="SUPFAM" id="SSF46894">
    <property type="entry name" value="C-terminal effector domain of the bipartite response regulators"/>
    <property type="match status" value="1"/>
</dbReference>
<dbReference type="CDD" id="cd15831">
    <property type="entry name" value="BTAD"/>
    <property type="match status" value="1"/>
</dbReference>
<dbReference type="InterPro" id="IPR011990">
    <property type="entry name" value="TPR-like_helical_dom_sf"/>
</dbReference>
<name>A0ABQ3T9T1_9ACTN</name>
<evidence type="ECO:0000313" key="9">
    <source>
        <dbReference type="Proteomes" id="UP000608522"/>
    </source>
</evidence>
<dbReference type="PANTHER" id="PTHR35807:SF1">
    <property type="entry name" value="TRANSCRIPTIONAL REGULATOR REDD"/>
    <property type="match status" value="1"/>
</dbReference>
<organism evidence="8 9">
    <name type="scientific">Streptomyces spororaveus</name>
    <dbReference type="NCBI Taxonomy" id="284039"/>
    <lineage>
        <taxon>Bacteria</taxon>
        <taxon>Bacillati</taxon>
        <taxon>Actinomycetota</taxon>
        <taxon>Actinomycetes</taxon>
        <taxon>Kitasatosporales</taxon>
        <taxon>Streptomycetaceae</taxon>
        <taxon>Streptomyces</taxon>
    </lineage>
</organism>
<dbReference type="SMART" id="SM01043">
    <property type="entry name" value="BTAD"/>
    <property type="match status" value="1"/>
</dbReference>
<evidence type="ECO:0000256" key="5">
    <source>
        <dbReference type="ARBA" id="ARBA00023163"/>
    </source>
</evidence>
<reference evidence="9" key="1">
    <citation type="submission" date="2023-07" db="EMBL/GenBank/DDBJ databases">
        <title>Whole genome shotgun sequence of Streptomyces spororaveus NBRC 15456.</title>
        <authorList>
            <person name="Komaki H."/>
            <person name="Tamura T."/>
        </authorList>
    </citation>
    <scope>NUCLEOTIDE SEQUENCE [LARGE SCALE GENOMIC DNA]</scope>
    <source>
        <strain evidence="9">NBRC 15456</strain>
    </source>
</reference>
<evidence type="ECO:0000313" key="8">
    <source>
        <dbReference type="EMBL" id="GHI77155.1"/>
    </source>
</evidence>
<sequence length="272" mass="30238">MEIKVLGPLTAEACGRSVVPTAAKPRQILSLLAVHANQVLPVPTLMEEIWGHALPRSALTTLQTYILQLRRKLVAAYGLSSAEISRDVLVTRHGGYLLQIQPGAVDVHEYDRLAAAGREAFDHGDDESASLYLSQAIDLWQGPALVDVRTGPILEIELARLEESRLSTLERRIEAELRLGKDAILLAELSELTARHPLHEGLHAQRMVALYRSGRPWQALEVFQRLRARLVDELGLEPSPRVKRLQQAVLCGDPALEYDGTHRRRVLDLFAA</sequence>
<evidence type="ECO:0000256" key="1">
    <source>
        <dbReference type="ARBA" id="ARBA00005820"/>
    </source>
</evidence>
<dbReference type="Gene3D" id="1.25.40.10">
    <property type="entry name" value="Tetratricopeptide repeat domain"/>
    <property type="match status" value="1"/>
</dbReference>
<evidence type="ECO:0000256" key="2">
    <source>
        <dbReference type="ARBA" id="ARBA00023012"/>
    </source>
</evidence>
<evidence type="ECO:0000259" key="7">
    <source>
        <dbReference type="PROSITE" id="PS51755"/>
    </source>
</evidence>
<keyword evidence="3" id="KW-0805">Transcription regulation</keyword>
<comment type="similarity">
    <text evidence="1">Belongs to the AfsR/DnrI/RedD regulatory family.</text>
</comment>
<gene>
    <name evidence="8" type="ORF">Sspor_27160</name>
</gene>
<feature type="DNA-binding region" description="OmpR/PhoB-type" evidence="6">
    <location>
        <begin position="1"/>
        <end position="100"/>
    </location>
</feature>
<evidence type="ECO:0000256" key="4">
    <source>
        <dbReference type="ARBA" id="ARBA00023125"/>
    </source>
</evidence>
<dbReference type="Proteomes" id="UP000608522">
    <property type="component" value="Unassembled WGS sequence"/>
</dbReference>
<keyword evidence="4 6" id="KW-0238">DNA-binding</keyword>
<comment type="caution">
    <text evidence="8">The sequence shown here is derived from an EMBL/GenBank/DDBJ whole genome shotgun (WGS) entry which is preliminary data.</text>
</comment>